<dbReference type="EMBL" id="LFYR01001757">
    <property type="protein sequence ID" value="KMZ59651.1"/>
    <property type="molecule type" value="Genomic_DNA"/>
</dbReference>
<dbReference type="GO" id="GO:0005783">
    <property type="term" value="C:endoplasmic reticulum"/>
    <property type="evidence" value="ECO:0007669"/>
    <property type="project" value="UniProtKB-ARBA"/>
</dbReference>
<protein>
    <submittedName>
        <fullName evidence="9">Putative Chaperone protein DNAj</fullName>
    </submittedName>
</protein>
<evidence type="ECO:0000256" key="3">
    <source>
        <dbReference type="ARBA" id="ARBA00022771"/>
    </source>
</evidence>
<dbReference type="GO" id="GO:0051082">
    <property type="term" value="F:unfolded protein binding"/>
    <property type="evidence" value="ECO:0000318"/>
    <property type="project" value="GO_Central"/>
</dbReference>
<dbReference type="OrthoDB" id="10256793at2759"/>
<sequence length="548" mass="61744">MTVFHSTISAFHFSSICNRKTNSNPVSNSSSSRRVLLFRSLGMKSNFLCNDSHRLFFSETNNFGIPVFYRKQNMHRNKRFHFVVSAKMKTKDHYATLNLDRNATLGEIKSSYRNLARKYHPDMNKNPGAEEKFKEISAAYEVLSDDEKRSLYDRYGEEYLQGGFQDSGNFSNGVDSFDVFGDLFGQSNSFFEFGGRNFNRTTSSQYLDVRFDLSLSFEESIFGGKKDIDVTRFEACSNCNGTGAMSSSSINSCSECKGRGSVMKSQRTPFGVISQVSTCSKCNGNGKIIVDHCQTCRGEGKLRKTKRVNIDIPPGVDDGVTMHIQGEGHFDNNGDVVGDLYLFFHIEGKEGFRRNGIHLYSDVYIDYTEAILGTVVQVEMIDGYKDLHIPSGTQSGDTIKVHGMGVPNIKKPSVRGDHHFKVIVQIPKKTSNMEREYVEKLASLRTPSNNRPVTNDFSRWHRSHLPKKKSLWNSFKVFFGENESASPFSAMSLSAPPMPSSPISVPYFLSNSWHLASLCAIFVLTYMFSSAKRIKSLRELGYFAMKTT</sequence>
<gene>
    <name evidence="9" type="ORF">ZOSMA_66G00710</name>
</gene>
<dbReference type="SUPFAM" id="SSF46565">
    <property type="entry name" value="Chaperone J-domain"/>
    <property type="match status" value="1"/>
</dbReference>
<dbReference type="SUPFAM" id="SSF49493">
    <property type="entry name" value="HSP40/DnaJ peptide-binding domain"/>
    <property type="match status" value="2"/>
</dbReference>
<accession>A0A0K9NSB9</accession>
<keyword evidence="4 6" id="KW-0862">Zinc</keyword>
<dbReference type="InterPro" id="IPR008971">
    <property type="entry name" value="HSP40/DnaJ_pept-bd"/>
</dbReference>
<dbReference type="Gene3D" id="2.60.260.20">
    <property type="entry name" value="Urease metallochaperone UreE, N-terminal domain"/>
    <property type="match status" value="2"/>
</dbReference>
<dbReference type="GO" id="GO:0009408">
    <property type="term" value="P:response to heat"/>
    <property type="evidence" value="ECO:0007669"/>
    <property type="project" value="InterPro"/>
</dbReference>
<dbReference type="PROSITE" id="PS00636">
    <property type="entry name" value="DNAJ_1"/>
    <property type="match status" value="1"/>
</dbReference>
<evidence type="ECO:0000256" key="6">
    <source>
        <dbReference type="PROSITE-ProRule" id="PRU00546"/>
    </source>
</evidence>
<dbReference type="InterPro" id="IPR001623">
    <property type="entry name" value="DnaJ_domain"/>
</dbReference>
<evidence type="ECO:0000259" key="7">
    <source>
        <dbReference type="PROSITE" id="PS50076"/>
    </source>
</evidence>
<feature type="domain" description="J" evidence="7">
    <location>
        <begin position="92"/>
        <end position="156"/>
    </location>
</feature>
<dbReference type="PROSITE" id="PS50076">
    <property type="entry name" value="DNAJ_2"/>
    <property type="match status" value="1"/>
</dbReference>
<dbReference type="Gene3D" id="2.10.230.10">
    <property type="entry name" value="Heat shock protein DnaJ, cysteine-rich domain"/>
    <property type="match status" value="1"/>
</dbReference>
<keyword evidence="3 6" id="KW-0863">Zinc-finger</keyword>
<keyword evidence="2" id="KW-0677">Repeat</keyword>
<dbReference type="FunFam" id="2.10.230.10:FF:000002">
    <property type="entry name" value="Molecular chaperone DnaJ"/>
    <property type="match status" value="1"/>
</dbReference>
<dbReference type="GO" id="GO:0008270">
    <property type="term" value="F:zinc ion binding"/>
    <property type="evidence" value="ECO:0007669"/>
    <property type="project" value="UniProtKB-KW"/>
</dbReference>
<evidence type="ECO:0000313" key="10">
    <source>
        <dbReference type="Proteomes" id="UP000036987"/>
    </source>
</evidence>
<dbReference type="GO" id="GO:0031072">
    <property type="term" value="F:heat shock protein binding"/>
    <property type="evidence" value="ECO:0007669"/>
    <property type="project" value="InterPro"/>
</dbReference>
<evidence type="ECO:0000256" key="5">
    <source>
        <dbReference type="ARBA" id="ARBA00023186"/>
    </source>
</evidence>
<dbReference type="SMART" id="SM00271">
    <property type="entry name" value="DnaJ"/>
    <property type="match status" value="1"/>
</dbReference>
<dbReference type="CDD" id="cd06257">
    <property type="entry name" value="DnaJ"/>
    <property type="match status" value="1"/>
</dbReference>
<name>A0A0K9NSB9_ZOSMR</name>
<proteinExistence type="inferred from homology"/>
<keyword evidence="1 6" id="KW-0479">Metal-binding</keyword>
<dbReference type="PRINTS" id="PR00625">
    <property type="entry name" value="JDOMAIN"/>
</dbReference>
<dbReference type="GO" id="GO:0005524">
    <property type="term" value="F:ATP binding"/>
    <property type="evidence" value="ECO:0007669"/>
    <property type="project" value="InterPro"/>
</dbReference>
<dbReference type="InterPro" id="IPR012724">
    <property type="entry name" value="DnaJ"/>
</dbReference>
<dbReference type="InterPro" id="IPR001305">
    <property type="entry name" value="HSP_DnaJ_Cys-rich_dom"/>
</dbReference>
<dbReference type="SUPFAM" id="SSF57938">
    <property type="entry name" value="DnaJ/Hsp40 cysteine-rich domain"/>
    <property type="match status" value="1"/>
</dbReference>
<reference evidence="10" key="1">
    <citation type="journal article" date="2016" name="Nature">
        <title>The genome of the seagrass Zostera marina reveals angiosperm adaptation to the sea.</title>
        <authorList>
            <person name="Olsen J.L."/>
            <person name="Rouze P."/>
            <person name="Verhelst B."/>
            <person name="Lin Y.-C."/>
            <person name="Bayer T."/>
            <person name="Collen J."/>
            <person name="Dattolo E."/>
            <person name="De Paoli E."/>
            <person name="Dittami S."/>
            <person name="Maumus F."/>
            <person name="Michel G."/>
            <person name="Kersting A."/>
            <person name="Lauritano C."/>
            <person name="Lohaus R."/>
            <person name="Toepel M."/>
            <person name="Tonon T."/>
            <person name="Vanneste K."/>
            <person name="Amirebrahimi M."/>
            <person name="Brakel J."/>
            <person name="Bostroem C."/>
            <person name="Chovatia M."/>
            <person name="Grimwood J."/>
            <person name="Jenkins J.W."/>
            <person name="Jueterbock A."/>
            <person name="Mraz A."/>
            <person name="Stam W.T."/>
            <person name="Tice H."/>
            <person name="Bornberg-Bauer E."/>
            <person name="Green P.J."/>
            <person name="Pearson G.A."/>
            <person name="Procaccini G."/>
            <person name="Duarte C.M."/>
            <person name="Schmutz J."/>
            <person name="Reusch T.B.H."/>
            <person name="Van de Peer Y."/>
        </authorList>
    </citation>
    <scope>NUCLEOTIDE SEQUENCE [LARGE SCALE GENOMIC DNA]</scope>
    <source>
        <strain evidence="10">cv. Finnish</strain>
    </source>
</reference>
<dbReference type="PANTHER" id="PTHR43096:SF26">
    <property type="entry name" value="CR-TYPE DOMAIN-CONTAINING PROTEIN"/>
    <property type="match status" value="1"/>
</dbReference>
<keyword evidence="5" id="KW-0143">Chaperone</keyword>
<dbReference type="CDD" id="cd10719">
    <property type="entry name" value="DnaJ_zf"/>
    <property type="match status" value="1"/>
</dbReference>
<evidence type="ECO:0000256" key="1">
    <source>
        <dbReference type="ARBA" id="ARBA00022723"/>
    </source>
</evidence>
<feature type="zinc finger region" description="CR-type" evidence="6">
    <location>
        <begin position="223"/>
        <end position="305"/>
    </location>
</feature>
<dbReference type="InterPro" id="IPR002939">
    <property type="entry name" value="DnaJ_C"/>
</dbReference>
<dbReference type="STRING" id="29655.A0A0K9NSB9"/>
<organism evidence="9 10">
    <name type="scientific">Zostera marina</name>
    <name type="common">Eelgrass</name>
    <dbReference type="NCBI Taxonomy" id="29655"/>
    <lineage>
        <taxon>Eukaryota</taxon>
        <taxon>Viridiplantae</taxon>
        <taxon>Streptophyta</taxon>
        <taxon>Embryophyta</taxon>
        <taxon>Tracheophyta</taxon>
        <taxon>Spermatophyta</taxon>
        <taxon>Magnoliopsida</taxon>
        <taxon>Liliopsida</taxon>
        <taxon>Zosteraceae</taxon>
        <taxon>Zostera</taxon>
    </lineage>
</organism>
<keyword evidence="10" id="KW-1185">Reference proteome</keyword>
<dbReference type="OMA" id="LWGSIKN"/>
<dbReference type="InterPro" id="IPR036410">
    <property type="entry name" value="HSP_DnaJ_Cys-rich_dom_sf"/>
</dbReference>
<dbReference type="InterPro" id="IPR018253">
    <property type="entry name" value="DnaJ_domain_CS"/>
</dbReference>
<dbReference type="Pfam" id="PF01556">
    <property type="entry name" value="DnaJ_C"/>
    <property type="match status" value="1"/>
</dbReference>
<dbReference type="GO" id="GO:0042026">
    <property type="term" value="P:protein refolding"/>
    <property type="evidence" value="ECO:0000318"/>
    <property type="project" value="GO_Central"/>
</dbReference>
<evidence type="ECO:0000313" key="9">
    <source>
        <dbReference type="EMBL" id="KMZ59651.1"/>
    </source>
</evidence>
<dbReference type="Pfam" id="PF00226">
    <property type="entry name" value="DnaJ"/>
    <property type="match status" value="1"/>
</dbReference>
<evidence type="ECO:0000259" key="8">
    <source>
        <dbReference type="PROSITE" id="PS51188"/>
    </source>
</evidence>
<dbReference type="Gene3D" id="1.10.287.110">
    <property type="entry name" value="DnaJ domain"/>
    <property type="match status" value="1"/>
</dbReference>
<dbReference type="AlphaFoldDB" id="A0A0K9NSB9"/>
<dbReference type="Proteomes" id="UP000036987">
    <property type="component" value="Unassembled WGS sequence"/>
</dbReference>
<evidence type="ECO:0000256" key="4">
    <source>
        <dbReference type="ARBA" id="ARBA00022833"/>
    </source>
</evidence>
<dbReference type="CDD" id="cd10747">
    <property type="entry name" value="DnaJ_C"/>
    <property type="match status" value="1"/>
</dbReference>
<dbReference type="InterPro" id="IPR036869">
    <property type="entry name" value="J_dom_sf"/>
</dbReference>
<feature type="domain" description="CR-type" evidence="8">
    <location>
        <begin position="223"/>
        <end position="305"/>
    </location>
</feature>
<dbReference type="NCBIfam" id="TIGR02349">
    <property type="entry name" value="DnaJ_bact"/>
    <property type="match status" value="1"/>
</dbReference>
<dbReference type="PANTHER" id="PTHR43096">
    <property type="entry name" value="DNAJ HOMOLOG 1, MITOCHONDRIAL-RELATED"/>
    <property type="match status" value="1"/>
</dbReference>
<comment type="caution">
    <text evidence="9">The sequence shown here is derived from an EMBL/GenBank/DDBJ whole genome shotgun (WGS) entry which is preliminary data.</text>
</comment>
<dbReference type="Pfam" id="PF00684">
    <property type="entry name" value="DnaJ_CXXCXGXG"/>
    <property type="match status" value="1"/>
</dbReference>
<evidence type="ECO:0000256" key="2">
    <source>
        <dbReference type="ARBA" id="ARBA00022737"/>
    </source>
</evidence>
<dbReference type="PROSITE" id="PS51188">
    <property type="entry name" value="ZF_CR"/>
    <property type="match status" value="1"/>
</dbReference>
<dbReference type="HAMAP" id="MF_01152">
    <property type="entry name" value="DnaJ"/>
    <property type="match status" value="1"/>
</dbReference>
<dbReference type="GO" id="GO:0005737">
    <property type="term" value="C:cytoplasm"/>
    <property type="evidence" value="ECO:0000318"/>
    <property type="project" value="GO_Central"/>
</dbReference>
<dbReference type="FunFam" id="2.60.260.20:FF:000005">
    <property type="entry name" value="Chaperone protein dnaJ 1, mitochondrial"/>
    <property type="match status" value="1"/>
</dbReference>